<evidence type="ECO:0000313" key="5">
    <source>
        <dbReference type="EMBL" id="KAH6693870.1"/>
    </source>
</evidence>
<dbReference type="GO" id="GO:0005634">
    <property type="term" value="C:nucleus"/>
    <property type="evidence" value="ECO:0007669"/>
    <property type="project" value="TreeGrafter"/>
</dbReference>
<dbReference type="PROSITE" id="PS00463">
    <property type="entry name" value="ZN2_CY6_FUNGAL_1"/>
    <property type="match status" value="1"/>
</dbReference>
<dbReference type="InterPro" id="IPR050797">
    <property type="entry name" value="Carb_Metab_Trans_Reg"/>
</dbReference>
<dbReference type="InterPro" id="IPR001138">
    <property type="entry name" value="Zn2Cys6_DnaBD"/>
</dbReference>
<dbReference type="GO" id="GO:0000981">
    <property type="term" value="F:DNA-binding transcription factor activity, RNA polymerase II-specific"/>
    <property type="evidence" value="ECO:0007669"/>
    <property type="project" value="InterPro"/>
</dbReference>
<feature type="compositionally biased region" description="Polar residues" evidence="3">
    <location>
        <begin position="78"/>
        <end position="87"/>
    </location>
</feature>
<dbReference type="Gene3D" id="4.10.240.10">
    <property type="entry name" value="Zn(2)-C6 fungal-type DNA-binding domain"/>
    <property type="match status" value="1"/>
</dbReference>
<gene>
    <name evidence="5" type="ORF">F5X68DRAFT_258688</name>
</gene>
<feature type="region of interest" description="Disordered" evidence="3">
    <location>
        <begin position="185"/>
        <end position="223"/>
    </location>
</feature>
<dbReference type="Pfam" id="PF04082">
    <property type="entry name" value="Fungal_trans"/>
    <property type="match status" value="1"/>
</dbReference>
<sequence length="707" mass="79727">MDDMDDQYSEPSSMLPDYGAVAGTRRYRSKAQRPCDLCRARKVLCNIPDPSQPCQLCTRIGRNCTFVGNPGKRRAAAQGNSPSSTGAQAHGQGRATAMEVTVSPPGVLMSQDGPDHHQLGISDMSGPGMQTTEMEDMNLLDAPSAIWPSDNDINWDLSNDPFAHTNLQNQVSPSAFQIDFLPDLAPRESQTPSDVQRDVEERDSALAAQPSSKATPGSSMDLRADHSTTFIGYSNESDPFALNHFPHDSRDEIEFFRVTYRKFNPDSTSSAVTRPLHFLQSQTGTVVEARRIVDDYFRFVFPALPILSRSLVLRDVSKFVTEAPTGLLAGVYALSLPFAPWDETLCLSNAYAKPSVDALWKISYTSLQREMHFPHLSCIQIYLLLQNHFQFDSVSVETPFVWSTAASMLAMAQSLGLHTDPSGWSLPAWEIRLRRRLWWAVYCEHTWRSITHGRSSMIRHDDWDVSPPCAEDFAAEEVLRLPDDIEKQSPDYFIHLCALTAIADGICRQFFTLRAVSRQQTLDTLITQARSHRQQLLDWLENLPDTLQLNVEKDDFSAEDTVESHAPLYVVYYTAHILLFRALLRPIIARDPEPNAPQGSTAAILQASRSLIQTVVKFVCGLDARHQSAFWPAYTRHCLSYPGLFCFMLSTQRAEPHMAAFDRRLLDTWRRTLRTRVQSWPLLRFAIVKVDAIYWKGLQRPVSQGEK</sequence>
<accession>A0A9P8VJB0</accession>
<comment type="caution">
    <text evidence="5">The sequence shown here is derived from an EMBL/GenBank/DDBJ whole genome shotgun (WGS) entry which is preliminary data.</text>
</comment>
<dbReference type="GO" id="GO:0008270">
    <property type="term" value="F:zinc ion binding"/>
    <property type="evidence" value="ECO:0007669"/>
    <property type="project" value="InterPro"/>
</dbReference>
<feature type="domain" description="Zn(2)-C6 fungal-type" evidence="4">
    <location>
        <begin position="34"/>
        <end position="66"/>
    </location>
</feature>
<evidence type="ECO:0000313" key="6">
    <source>
        <dbReference type="Proteomes" id="UP000770015"/>
    </source>
</evidence>
<name>A0A9P8VJB0_9PEZI</name>
<dbReference type="InterPro" id="IPR007219">
    <property type="entry name" value="XnlR_reg_dom"/>
</dbReference>
<dbReference type="PANTHER" id="PTHR31668">
    <property type="entry name" value="GLUCOSE TRANSPORT TRANSCRIPTION REGULATOR RGT1-RELATED-RELATED"/>
    <property type="match status" value="1"/>
</dbReference>
<evidence type="ECO:0000256" key="1">
    <source>
        <dbReference type="ARBA" id="ARBA00022723"/>
    </source>
</evidence>
<dbReference type="GO" id="GO:0001080">
    <property type="term" value="P:nitrogen catabolite activation of transcription from RNA polymerase II promoter"/>
    <property type="evidence" value="ECO:0007669"/>
    <property type="project" value="TreeGrafter"/>
</dbReference>
<dbReference type="EMBL" id="JAGSXJ010000003">
    <property type="protein sequence ID" value="KAH6693870.1"/>
    <property type="molecule type" value="Genomic_DNA"/>
</dbReference>
<keyword evidence="6" id="KW-1185">Reference proteome</keyword>
<organism evidence="5 6">
    <name type="scientific">Plectosphaerella plurivora</name>
    <dbReference type="NCBI Taxonomy" id="936078"/>
    <lineage>
        <taxon>Eukaryota</taxon>
        <taxon>Fungi</taxon>
        <taxon>Dikarya</taxon>
        <taxon>Ascomycota</taxon>
        <taxon>Pezizomycotina</taxon>
        <taxon>Sordariomycetes</taxon>
        <taxon>Hypocreomycetidae</taxon>
        <taxon>Glomerellales</taxon>
        <taxon>Plectosphaerellaceae</taxon>
        <taxon>Plectosphaerella</taxon>
    </lineage>
</organism>
<dbReference type="GO" id="GO:0006351">
    <property type="term" value="P:DNA-templated transcription"/>
    <property type="evidence" value="ECO:0007669"/>
    <property type="project" value="InterPro"/>
</dbReference>
<dbReference type="SMART" id="SM00906">
    <property type="entry name" value="Fungal_trans"/>
    <property type="match status" value="1"/>
</dbReference>
<feature type="region of interest" description="Disordered" evidence="3">
    <location>
        <begin position="71"/>
        <end position="94"/>
    </location>
</feature>
<keyword evidence="2" id="KW-0539">Nucleus</keyword>
<keyword evidence="1" id="KW-0479">Metal-binding</keyword>
<dbReference type="InterPro" id="IPR036864">
    <property type="entry name" value="Zn2-C6_fun-type_DNA-bd_sf"/>
</dbReference>
<dbReference type="SMART" id="SM00066">
    <property type="entry name" value="GAL4"/>
    <property type="match status" value="1"/>
</dbReference>
<dbReference type="GO" id="GO:0003677">
    <property type="term" value="F:DNA binding"/>
    <property type="evidence" value="ECO:0007669"/>
    <property type="project" value="InterPro"/>
</dbReference>
<evidence type="ECO:0000259" key="4">
    <source>
        <dbReference type="PROSITE" id="PS50048"/>
    </source>
</evidence>
<dbReference type="Proteomes" id="UP000770015">
    <property type="component" value="Unassembled WGS sequence"/>
</dbReference>
<dbReference type="PROSITE" id="PS50048">
    <property type="entry name" value="ZN2_CY6_FUNGAL_2"/>
    <property type="match status" value="1"/>
</dbReference>
<proteinExistence type="predicted"/>
<dbReference type="SUPFAM" id="SSF57701">
    <property type="entry name" value="Zn2/Cys6 DNA-binding domain"/>
    <property type="match status" value="1"/>
</dbReference>
<reference evidence="5" key="1">
    <citation type="journal article" date="2021" name="Nat. Commun.">
        <title>Genetic determinants of endophytism in the Arabidopsis root mycobiome.</title>
        <authorList>
            <person name="Mesny F."/>
            <person name="Miyauchi S."/>
            <person name="Thiergart T."/>
            <person name="Pickel B."/>
            <person name="Atanasova L."/>
            <person name="Karlsson M."/>
            <person name="Huettel B."/>
            <person name="Barry K.W."/>
            <person name="Haridas S."/>
            <person name="Chen C."/>
            <person name="Bauer D."/>
            <person name="Andreopoulos W."/>
            <person name="Pangilinan J."/>
            <person name="LaButti K."/>
            <person name="Riley R."/>
            <person name="Lipzen A."/>
            <person name="Clum A."/>
            <person name="Drula E."/>
            <person name="Henrissat B."/>
            <person name="Kohler A."/>
            <person name="Grigoriev I.V."/>
            <person name="Martin F.M."/>
            <person name="Hacquard S."/>
        </authorList>
    </citation>
    <scope>NUCLEOTIDE SEQUENCE</scope>
    <source>
        <strain evidence="5">MPI-SDFR-AT-0117</strain>
    </source>
</reference>
<dbReference type="CDD" id="cd12148">
    <property type="entry name" value="fungal_TF_MHR"/>
    <property type="match status" value="1"/>
</dbReference>
<evidence type="ECO:0000256" key="2">
    <source>
        <dbReference type="ARBA" id="ARBA00023242"/>
    </source>
</evidence>
<dbReference type="PANTHER" id="PTHR31668:SF4">
    <property type="entry name" value="TRANSCRIPTIONAL ACTIVATOR PROTEIN DAL81"/>
    <property type="match status" value="1"/>
</dbReference>
<feature type="compositionally biased region" description="Basic and acidic residues" evidence="3">
    <location>
        <begin position="195"/>
        <end position="204"/>
    </location>
</feature>
<feature type="compositionally biased region" description="Polar residues" evidence="3">
    <location>
        <begin position="209"/>
        <end position="218"/>
    </location>
</feature>
<dbReference type="CDD" id="cd00067">
    <property type="entry name" value="GAL4"/>
    <property type="match status" value="1"/>
</dbReference>
<dbReference type="AlphaFoldDB" id="A0A9P8VJB0"/>
<evidence type="ECO:0000256" key="3">
    <source>
        <dbReference type="SAM" id="MobiDB-lite"/>
    </source>
</evidence>
<dbReference type="OrthoDB" id="1924787at2759"/>
<protein>
    <submittedName>
        <fullName evidence="5">Fungal-specific transcription factor domain-containing protein</fullName>
    </submittedName>
</protein>